<evidence type="ECO:0000259" key="9">
    <source>
        <dbReference type="Pfam" id="PF00483"/>
    </source>
</evidence>
<keyword evidence="3 10" id="KW-0808">Transferase</keyword>
<dbReference type="GO" id="GO:0004475">
    <property type="term" value="F:mannose-1-phosphate guanylyltransferase (GTP) activity"/>
    <property type="evidence" value="ECO:0007669"/>
    <property type="project" value="UniProtKB-EC"/>
</dbReference>
<sequence length="368" mass="38979">MSESDAAKGAQAPIYPVILSGGAGTRLWPLSRPETPKQFLTLLGTSTMMQETVARTTGRAGFASPLVVSGERHVALVAQQIREAGSEPAAIFLEPEGRNTAGAIALAAYWLAERDGEALMLIMPSDHAIADIESFHGAIAAACPAARAGRLVTFGIRPTHAETGYGYIEVGDALADVPGVHRVAAFVEKPPLETARALIETGRHCWNGGIFLFSARAYVGELERLAPKVADACRSAMRAARDDGDYIRPDAVAFGACPSISIDYAIMEKTDTAVVVPVDMGWSDVGSWEALWMLKDRNGQDSICEGVAIDMDGRGNLVIVDGGPPVGTMGMRDCVIVSTAKGVLVMPRDRSADIRALAEAMLKRTDGN</sequence>
<dbReference type="EMBL" id="CP013264">
    <property type="protein sequence ID" value="ALR22178.1"/>
    <property type="molecule type" value="Genomic_DNA"/>
</dbReference>
<dbReference type="GO" id="GO:0005525">
    <property type="term" value="F:GTP binding"/>
    <property type="evidence" value="ECO:0007669"/>
    <property type="project" value="UniProtKB-KW"/>
</dbReference>
<evidence type="ECO:0000313" key="10">
    <source>
        <dbReference type="EMBL" id="ALR22178.1"/>
    </source>
</evidence>
<dbReference type="Gene3D" id="3.90.550.10">
    <property type="entry name" value="Spore Coat Polysaccharide Biosynthesis Protein SpsA, Chain A"/>
    <property type="match status" value="1"/>
</dbReference>
<keyword evidence="6" id="KW-0342">GTP-binding</keyword>
<evidence type="ECO:0000256" key="7">
    <source>
        <dbReference type="ARBA" id="ARBA00047343"/>
    </source>
</evidence>
<dbReference type="CDD" id="cd02509">
    <property type="entry name" value="GDP-M1P_Guanylyltransferase"/>
    <property type="match status" value="1"/>
</dbReference>
<dbReference type="InterPro" id="IPR049577">
    <property type="entry name" value="GMPP_N"/>
</dbReference>
<dbReference type="Proteomes" id="UP000056968">
    <property type="component" value="Chromosome"/>
</dbReference>
<dbReference type="GO" id="GO:0009298">
    <property type="term" value="P:GDP-mannose biosynthetic process"/>
    <property type="evidence" value="ECO:0007669"/>
    <property type="project" value="TreeGrafter"/>
</dbReference>
<dbReference type="Pfam" id="PF00483">
    <property type="entry name" value="NTP_transferase"/>
    <property type="match status" value="1"/>
</dbReference>
<dbReference type="OrthoDB" id="9806359at2"/>
<evidence type="ECO:0000256" key="3">
    <source>
        <dbReference type="ARBA" id="ARBA00022679"/>
    </source>
</evidence>
<dbReference type="STRING" id="1332080.ATN00_19545"/>
<evidence type="ECO:0000256" key="1">
    <source>
        <dbReference type="ARBA" id="ARBA00006115"/>
    </source>
</evidence>
<dbReference type="FunFam" id="3.90.550.10:FF:000046">
    <property type="entry name" value="Mannose-1-phosphate guanylyltransferase (GDP)"/>
    <property type="match status" value="1"/>
</dbReference>
<dbReference type="EC" id="2.7.7.13" evidence="2"/>
<evidence type="ECO:0000256" key="8">
    <source>
        <dbReference type="RuleBase" id="RU004190"/>
    </source>
</evidence>
<reference evidence="10 11" key="1">
    <citation type="submission" date="2015-11" db="EMBL/GenBank/DDBJ databases">
        <title>A Two-component Flavoprotein Monooxygenase System MeaXY Responsible for para-Hydroxylation of 2-Methyl-6-ethylaniline and 2,6-Diethylaniline in Sphingobium baderi DE-13.</title>
        <authorList>
            <person name="Cheng M."/>
            <person name="Meng Q."/>
            <person name="Yang Y."/>
            <person name="Chu C."/>
            <person name="Yan X."/>
            <person name="He J."/>
            <person name="Li S."/>
        </authorList>
    </citation>
    <scope>NUCLEOTIDE SEQUENCE [LARGE SCALE GENOMIC DNA]</scope>
    <source>
        <strain evidence="10 11">DE-13</strain>
    </source>
</reference>
<organism evidence="10 11">
    <name type="scientific">Sphingobium baderi</name>
    <dbReference type="NCBI Taxonomy" id="1332080"/>
    <lineage>
        <taxon>Bacteria</taxon>
        <taxon>Pseudomonadati</taxon>
        <taxon>Pseudomonadota</taxon>
        <taxon>Alphaproteobacteria</taxon>
        <taxon>Sphingomonadales</taxon>
        <taxon>Sphingomonadaceae</taxon>
        <taxon>Sphingobium</taxon>
    </lineage>
</organism>
<dbReference type="PANTHER" id="PTHR46390">
    <property type="entry name" value="MANNOSE-1-PHOSPHATE GUANYLYLTRANSFERASE"/>
    <property type="match status" value="1"/>
</dbReference>
<dbReference type="InterPro" id="IPR005835">
    <property type="entry name" value="NTP_transferase_dom"/>
</dbReference>
<evidence type="ECO:0000256" key="6">
    <source>
        <dbReference type="ARBA" id="ARBA00023134"/>
    </source>
</evidence>
<dbReference type="KEGG" id="sbd:ATN00_19545"/>
<evidence type="ECO:0000313" key="11">
    <source>
        <dbReference type="Proteomes" id="UP000056968"/>
    </source>
</evidence>
<evidence type="ECO:0000256" key="2">
    <source>
        <dbReference type="ARBA" id="ARBA00012387"/>
    </source>
</evidence>
<gene>
    <name evidence="10" type="ORF">ATN00_19545</name>
</gene>
<dbReference type="NCBIfam" id="TIGR01479">
    <property type="entry name" value="GMP_PMI"/>
    <property type="match status" value="1"/>
</dbReference>
<dbReference type="PANTHER" id="PTHR46390:SF1">
    <property type="entry name" value="MANNOSE-1-PHOSPHATE GUANYLYLTRANSFERASE"/>
    <property type="match status" value="1"/>
</dbReference>
<dbReference type="RefSeq" id="WP_062068026.1">
    <property type="nucleotide sequence ID" value="NZ_CP013264.1"/>
</dbReference>
<evidence type="ECO:0000256" key="5">
    <source>
        <dbReference type="ARBA" id="ARBA00022741"/>
    </source>
</evidence>
<comment type="catalytic activity">
    <reaction evidence="7">
        <text>alpha-D-mannose 1-phosphate + GTP + H(+) = GDP-alpha-D-mannose + diphosphate</text>
        <dbReference type="Rhea" id="RHEA:15229"/>
        <dbReference type="ChEBI" id="CHEBI:15378"/>
        <dbReference type="ChEBI" id="CHEBI:33019"/>
        <dbReference type="ChEBI" id="CHEBI:37565"/>
        <dbReference type="ChEBI" id="CHEBI:57527"/>
        <dbReference type="ChEBI" id="CHEBI:58409"/>
        <dbReference type="EC" id="2.7.7.13"/>
    </reaction>
</comment>
<dbReference type="AlphaFoldDB" id="A0A0S3F3J9"/>
<accession>A0A0S3F3J9</accession>
<protein>
    <recommendedName>
        <fullName evidence="2">mannose-1-phosphate guanylyltransferase</fullName>
        <ecNumber evidence="2">2.7.7.13</ecNumber>
    </recommendedName>
</protein>
<name>A0A0S3F3J9_9SPHN</name>
<proteinExistence type="inferred from homology"/>
<keyword evidence="5" id="KW-0547">Nucleotide-binding</keyword>
<dbReference type="SUPFAM" id="SSF159283">
    <property type="entry name" value="Guanosine diphospho-D-mannose pyrophosphorylase/mannose-6-phosphate isomerase linker domain"/>
    <property type="match status" value="1"/>
</dbReference>
<dbReference type="GO" id="GO:0000271">
    <property type="term" value="P:polysaccharide biosynthetic process"/>
    <property type="evidence" value="ECO:0007669"/>
    <property type="project" value="InterPro"/>
</dbReference>
<evidence type="ECO:0000256" key="4">
    <source>
        <dbReference type="ARBA" id="ARBA00022695"/>
    </source>
</evidence>
<dbReference type="SUPFAM" id="SSF53448">
    <property type="entry name" value="Nucleotide-diphospho-sugar transferases"/>
    <property type="match status" value="1"/>
</dbReference>
<comment type="similarity">
    <text evidence="1 8">Belongs to the mannose-6-phosphate isomerase type 2 family.</text>
</comment>
<dbReference type="InterPro" id="IPR029044">
    <property type="entry name" value="Nucleotide-diphossugar_trans"/>
</dbReference>
<dbReference type="InterPro" id="IPR006375">
    <property type="entry name" value="Man1P_GuaTrfase/Man6P_Isoase"/>
</dbReference>
<keyword evidence="11" id="KW-1185">Reference proteome</keyword>
<feature type="domain" description="Nucleotidyl transferase" evidence="9">
    <location>
        <begin position="16"/>
        <end position="294"/>
    </location>
</feature>
<keyword evidence="4" id="KW-0548">Nucleotidyltransferase</keyword>
<dbReference type="InterPro" id="IPR051161">
    <property type="entry name" value="Mannose-6P_isomerase_type2"/>
</dbReference>